<dbReference type="EMBL" id="HBIN01019377">
    <property type="protein sequence ID" value="CAE0444744.1"/>
    <property type="molecule type" value="Transcribed_RNA"/>
</dbReference>
<keyword evidence="8" id="KW-0175">Coiled coil</keyword>
<evidence type="ECO:0000256" key="7">
    <source>
        <dbReference type="ARBA" id="ARBA00046278"/>
    </source>
</evidence>
<evidence type="ECO:0008006" key="12">
    <source>
        <dbReference type="Google" id="ProtNLM"/>
    </source>
</evidence>
<dbReference type="SUPFAM" id="SSF64356">
    <property type="entry name" value="SNARE-like"/>
    <property type="match status" value="1"/>
</dbReference>
<dbReference type="GO" id="GO:0005794">
    <property type="term" value="C:Golgi apparatus"/>
    <property type="evidence" value="ECO:0007669"/>
    <property type="project" value="TreeGrafter"/>
</dbReference>
<dbReference type="Pfam" id="PF13774">
    <property type="entry name" value="Longin"/>
    <property type="match status" value="1"/>
</dbReference>
<evidence type="ECO:0000256" key="4">
    <source>
        <dbReference type="ARBA" id="ARBA00023139"/>
    </source>
</evidence>
<dbReference type="InterPro" id="IPR042855">
    <property type="entry name" value="V_SNARE_CC"/>
</dbReference>
<feature type="domain" description="V-SNARE coiled-coil homology" evidence="10">
    <location>
        <begin position="141"/>
        <end position="201"/>
    </location>
</feature>
<dbReference type="PANTHER" id="PTHR45806">
    <property type="entry name" value="SYNAPTOBREVIN HOMOLOG YKT6"/>
    <property type="match status" value="1"/>
</dbReference>
<reference evidence="11" key="1">
    <citation type="submission" date="2021-01" db="EMBL/GenBank/DDBJ databases">
        <authorList>
            <person name="Corre E."/>
            <person name="Pelletier E."/>
            <person name="Niang G."/>
            <person name="Scheremetjew M."/>
            <person name="Finn R."/>
            <person name="Kale V."/>
            <person name="Holt S."/>
            <person name="Cochrane G."/>
            <person name="Meng A."/>
            <person name="Brown T."/>
            <person name="Cohen L."/>
        </authorList>
    </citation>
    <scope>NUCLEOTIDE SEQUENCE</scope>
    <source>
        <strain evidence="11">GSBS06</strain>
    </source>
</reference>
<comment type="similarity">
    <text evidence="1">Belongs to the synaptobrevin family.</text>
</comment>
<comment type="subcellular location">
    <subcellularLocation>
        <location evidence="7">Endomembrane system</location>
        <topology evidence="7">Lipid-anchor</topology>
        <orientation evidence="7">Cytoplasmic side</orientation>
    </subcellularLocation>
</comment>
<dbReference type="PROSITE" id="PS50859">
    <property type="entry name" value="LONGIN"/>
    <property type="match status" value="1"/>
</dbReference>
<keyword evidence="3" id="KW-0472">Membrane</keyword>
<dbReference type="PROSITE" id="PS50892">
    <property type="entry name" value="V_SNARE"/>
    <property type="match status" value="1"/>
</dbReference>
<dbReference type="InterPro" id="IPR010908">
    <property type="entry name" value="Longin_dom"/>
</dbReference>
<dbReference type="InterPro" id="IPR011012">
    <property type="entry name" value="Longin-like_dom_sf"/>
</dbReference>
<evidence type="ECO:0000313" key="11">
    <source>
        <dbReference type="EMBL" id="CAE0444744.1"/>
    </source>
</evidence>
<evidence type="ECO:0000256" key="3">
    <source>
        <dbReference type="ARBA" id="ARBA00023136"/>
    </source>
</evidence>
<dbReference type="GO" id="GO:0005484">
    <property type="term" value="F:SNAP receptor activity"/>
    <property type="evidence" value="ECO:0007669"/>
    <property type="project" value="TreeGrafter"/>
</dbReference>
<organism evidence="11">
    <name type="scientific">Aplanochytrium stocchinoi</name>
    <dbReference type="NCBI Taxonomy" id="215587"/>
    <lineage>
        <taxon>Eukaryota</taxon>
        <taxon>Sar</taxon>
        <taxon>Stramenopiles</taxon>
        <taxon>Bigyra</taxon>
        <taxon>Labyrinthulomycetes</taxon>
        <taxon>Thraustochytrida</taxon>
        <taxon>Thraustochytriidae</taxon>
        <taxon>Aplanochytrium</taxon>
    </lineage>
</organism>
<keyword evidence="4" id="KW-0564">Palmitate</keyword>
<dbReference type="GO" id="GO:0006888">
    <property type="term" value="P:endoplasmic reticulum to Golgi vesicle-mediated transport"/>
    <property type="evidence" value="ECO:0007669"/>
    <property type="project" value="TreeGrafter"/>
</dbReference>
<dbReference type="PANTHER" id="PTHR45806:SF1">
    <property type="entry name" value="SYNAPTOBREVIN HOMOLOG YKT6"/>
    <property type="match status" value="1"/>
</dbReference>
<dbReference type="SMART" id="SM01270">
    <property type="entry name" value="Longin"/>
    <property type="match status" value="1"/>
</dbReference>
<keyword evidence="6" id="KW-0636">Prenylation</keyword>
<proteinExistence type="inferred from homology"/>
<evidence type="ECO:0000259" key="9">
    <source>
        <dbReference type="PROSITE" id="PS50859"/>
    </source>
</evidence>
<dbReference type="Gene3D" id="3.30.450.50">
    <property type="entry name" value="Longin domain"/>
    <property type="match status" value="1"/>
</dbReference>
<evidence type="ECO:0000256" key="6">
    <source>
        <dbReference type="ARBA" id="ARBA00023289"/>
    </source>
</evidence>
<accession>A0A7S3PN16</accession>
<keyword evidence="5" id="KW-0449">Lipoprotein</keyword>
<name>A0A7S3PN16_9STRA</name>
<evidence type="ECO:0000259" key="10">
    <source>
        <dbReference type="PROSITE" id="PS50892"/>
    </source>
</evidence>
<evidence type="ECO:0000256" key="1">
    <source>
        <dbReference type="ARBA" id="ARBA00008025"/>
    </source>
</evidence>
<dbReference type="Gene3D" id="1.20.5.110">
    <property type="match status" value="1"/>
</dbReference>
<dbReference type="CDD" id="cd14824">
    <property type="entry name" value="Longin"/>
    <property type="match status" value="1"/>
</dbReference>
<gene>
    <name evidence="11" type="ORF">ASTO00021_LOCUS14785</name>
</gene>
<protein>
    <recommendedName>
        <fullName evidence="12">V-SNARE coiled-coil homology domain-containing protein</fullName>
    </recommendedName>
</protein>
<evidence type="ECO:0000256" key="5">
    <source>
        <dbReference type="ARBA" id="ARBA00023288"/>
    </source>
</evidence>
<dbReference type="AlphaFoldDB" id="A0A7S3PN16"/>
<evidence type="ECO:0000256" key="8">
    <source>
        <dbReference type="PROSITE-ProRule" id="PRU00290"/>
    </source>
</evidence>
<sequence length="201" mass="22739">MKIIGISFLRWEEGRLEEPVFLAQATDLSSFGFFERSTAAQFVKFISRTILKRTPKGKRQSVIHEGNTVRAHLRSDGLGAVMVSDGEYPERVSFSILNKLMEEFATQQQGKWQAVLQDTKIAFPPLDTAIVEYQDPTKADKITKIQKDLDDTIGVMHKTIENLLERDVKLNSLVERSTDLSAQSKLFYKSAAEHNKCCVIS</sequence>
<feature type="domain" description="Longin" evidence="9">
    <location>
        <begin position="7"/>
        <end position="104"/>
    </location>
</feature>
<dbReference type="SUPFAM" id="SSF58038">
    <property type="entry name" value="SNARE fusion complex"/>
    <property type="match status" value="1"/>
</dbReference>
<dbReference type="Pfam" id="PF00957">
    <property type="entry name" value="Synaptobrevin"/>
    <property type="match status" value="1"/>
</dbReference>
<keyword evidence="2" id="KW-0488">Methylation</keyword>
<evidence type="ECO:0000256" key="2">
    <source>
        <dbReference type="ARBA" id="ARBA00022481"/>
    </source>
</evidence>